<keyword evidence="3 5" id="KW-0546">Nucleotide metabolism</keyword>
<accession>A0ABW5LQ88</accession>
<comment type="caution">
    <text evidence="7">The sequence shown here is derived from an EMBL/GenBank/DDBJ whole genome shotgun (WGS) entry which is preliminary data.</text>
</comment>
<evidence type="ECO:0000313" key="7">
    <source>
        <dbReference type="EMBL" id="MFD2566952.1"/>
    </source>
</evidence>
<keyword evidence="5" id="KW-0460">Magnesium</keyword>
<dbReference type="Pfam" id="PF00692">
    <property type="entry name" value="dUTPase"/>
    <property type="match status" value="1"/>
</dbReference>
<dbReference type="NCBIfam" id="NF001862">
    <property type="entry name" value="PRK00601.1"/>
    <property type="match status" value="1"/>
</dbReference>
<sequence>MNLQIINKSKHQIPAYETEQSAGMDLRANIDEPITLKPLERAIVKTGLYIALPPGFEAQVRPRSGLAAKKGITVLNSPGTVDADYRGEIGVILVNLSNEDFVVQDGERVAQLVIAKHERVNWQEVDVLNETERGAGGFGSTGV</sequence>
<dbReference type="PANTHER" id="PTHR11241">
    <property type="entry name" value="DEOXYURIDINE 5'-TRIPHOSPHATE NUCLEOTIDOHYDROLASE"/>
    <property type="match status" value="1"/>
</dbReference>
<dbReference type="EMBL" id="JBHULH010000003">
    <property type="protein sequence ID" value="MFD2566952.1"/>
    <property type="molecule type" value="Genomic_DNA"/>
</dbReference>
<dbReference type="RefSeq" id="WP_379665662.1">
    <property type="nucleotide sequence ID" value="NZ_JBHULH010000003.1"/>
</dbReference>
<dbReference type="InterPro" id="IPR033704">
    <property type="entry name" value="dUTPase_trimeric"/>
</dbReference>
<dbReference type="PANTHER" id="PTHR11241:SF0">
    <property type="entry name" value="DEOXYURIDINE 5'-TRIPHOSPHATE NUCLEOTIDOHYDROLASE"/>
    <property type="match status" value="1"/>
</dbReference>
<dbReference type="Proteomes" id="UP001597508">
    <property type="component" value="Unassembled WGS sequence"/>
</dbReference>
<dbReference type="SUPFAM" id="SSF51283">
    <property type="entry name" value="dUTPase-like"/>
    <property type="match status" value="1"/>
</dbReference>
<dbReference type="InterPro" id="IPR029054">
    <property type="entry name" value="dUTPase-like"/>
</dbReference>
<evidence type="ECO:0000256" key="4">
    <source>
        <dbReference type="ARBA" id="ARBA00047686"/>
    </source>
</evidence>
<comment type="function">
    <text evidence="5">This enzyme is involved in nucleotide metabolism: it produces dUMP, the immediate precursor of thymidine nucleotides and it decreases the intracellular concentration of dUTP so that uracil cannot be incorporated into DNA.</text>
</comment>
<feature type="binding site" evidence="5">
    <location>
        <begin position="63"/>
        <end position="65"/>
    </location>
    <ligand>
        <name>substrate</name>
    </ligand>
</feature>
<dbReference type="HAMAP" id="MF_00116">
    <property type="entry name" value="dUTPase_bact"/>
    <property type="match status" value="1"/>
</dbReference>
<name>A0ABW5LQ88_9FLAO</name>
<keyword evidence="2 5" id="KW-0378">Hydrolase</keyword>
<feature type="domain" description="dUTPase-like" evidence="6">
    <location>
        <begin position="11"/>
        <end position="142"/>
    </location>
</feature>
<evidence type="ECO:0000256" key="5">
    <source>
        <dbReference type="HAMAP-Rule" id="MF_00116"/>
    </source>
</evidence>
<dbReference type="EC" id="3.6.1.23" evidence="5"/>
<dbReference type="NCBIfam" id="TIGR00576">
    <property type="entry name" value="dut"/>
    <property type="match status" value="1"/>
</dbReference>
<evidence type="ECO:0000256" key="3">
    <source>
        <dbReference type="ARBA" id="ARBA00023080"/>
    </source>
</evidence>
<comment type="catalytic activity">
    <reaction evidence="4 5">
        <text>dUTP + H2O = dUMP + diphosphate + H(+)</text>
        <dbReference type="Rhea" id="RHEA:10248"/>
        <dbReference type="ChEBI" id="CHEBI:15377"/>
        <dbReference type="ChEBI" id="CHEBI:15378"/>
        <dbReference type="ChEBI" id="CHEBI:33019"/>
        <dbReference type="ChEBI" id="CHEBI:61555"/>
        <dbReference type="ChEBI" id="CHEBI:246422"/>
        <dbReference type="EC" id="3.6.1.23"/>
    </reaction>
</comment>
<feature type="binding site" evidence="5">
    <location>
        <begin position="80"/>
        <end position="82"/>
    </location>
    <ligand>
        <name>substrate</name>
    </ligand>
</feature>
<comment type="similarity">
    <text evidence="1 5">Belongs to the dUTPase family.</text>
</comment>
<reference evidence="8" key="1">
    <citation type="journal article" date="2019" name="Int. J. Syst. Evol. Microbiol.">
        <title>The Global Catalogue of Microorganisms (GCM) 10K type strain sequencing project: providing services to taxonomists for standard genome sequencing and annotation.</title>
        <authorList>
            <consortium name="The Broad Institute Genomics Platform"/>
            <consortium name="The Broad Institute Genome Sequencing Center for Infectious Disease"/>
            <person name="Wu L."/>
            <person name="Ma J."/>
        </authorList>
    </citation>
    <scope>NUCLEOTIDE SEQUENCE [LARGE SCALE GENOMIC DNA]</scope>
    <source>
        <strain evidence="8">KCTC 52127</strain>
    </source>
</reference>
<dbReference type="Gene3D" id="2.70.40.10">
    <property type="match status" value="1"/>
</dbReference>
<keyword evidence="8" id="KW-1185">Reference proteome</keyword>
<protein>
    <recommendedName>
        <fullName evidence="5">Deoxyuridine 5'-triphosphate nucleotidohydrolase</fullName>
        <shortName evidence="5">dUTPase</shortName>
        <ecNumber evidence="5">3.6.1.23</ecNumber>
    </recommendedName>
    <alternativeName>
        <fullName evidence="5">dUTP pyrophosphatase</fullName>
    </alternativeName>
</protein>
<evidence type="ECO:0000256" key="1">
    <source>
        <dbReference type="ARBA" id="ARBA00006581"/>
    </source>
</evidence>
<proteinExistence type="inferred from homology"/>
<feature type="binding site" evidence="5">
    <location>
        <position position="76"/>
    </location>
    <ligand>
        <name>substrate</name>
    </ligand>
</feature>
<evidence type="ECO:0000259" key="6">
    <source>
        <dbReference type="Pfam" id="PF00692"/>
    </source>
</evidence>
<evidence type="ECO:0000256" key="2">
    <source>
        <dbReference type="ARBA" id="ARBA00022801"/>
    </source>
</evidence>
<dbReference type="GO" id="GO:0004170">
    <property type="term" value="F:dUTP diphosphatase activity"/>
    <property type="evidence" value="ECO:0007669"/>
    <property type="project" value="UniProtKB-EC"/>
</dbReference>
<comment type="caution">
    <text evidence="5">Lacks conserved residue(s) required for the propagation of feature annotation.</text>
</comment>
<comment type="cofactor">
    <cofactor evidence="5">
        <name>Mg(2+)</name>
        <dbReference type="ChEBI" id="CHEBI:18420"/>
    </cofactor>
</comment>
<dbReference type="InterPro" id="IPR036157">
    <property type="entry name" value="dUTPase-like_sf"/>
</dbReference>
<comment type="pathway">
    <text evidence="5">Pyrimidine metabolism; dUMP biosynthesis; dUMP from dCTP (dUTP route): step 2/2.</text>
</comment>
<keyword evidence="5" id="KW-0479">Metal-binding</keyword>
<dbReference type="InterPro" id="IPR008181">
    <property type="entry name" value="dUTPase"/>
</dbReference>
<gene>
    <name evidence="5 7" type="primary">dut</name>
    <name evidence="7" type="ORF">ACFSRZ_06185</name>
</gene>
<evidence type="ECO:0000313" key="8">
    <source>
        <dbReference type="Proteomes" id="UP001597508"/>
    </source>
</evidence>
<dbReference type="CDD" id="cd07557">
    <property type="entry name" value="trimeric_dUTPase"/>
    <property type="match status" value="1"/>
</dbReference>
<organism evidence="7 8">
    <name type="scientific">Pseudotenacibaculum haliotis</name>
    <dbReference type="NCBI Taxonomy" id="1862138"/>
    <lineage>
        <taxon>Bacteria</taxon>
        <taxon>Pseudomonadati</taxon>
        <taxon>Bacteroidota</taxon>
        <taxon>Flavobacteriia</taxon>
        <taxon>Flavobacteriales</taxon>
        <taxon>Flavobacteriaceae</taxon>
        <taxon>Pseudotenacibaculum</taxon>
    </lineage>
</organism>